<dbReference type="GO" id="GO:0016853">
    <property type="term" value="F:isomerase activity"/>
    <property type="evidence" value="ECO:0007669"/>
    <property type="project" value="InterPro"/>
</dbReference>
<dbReference type="InterPro" id="IPR011013">
    <property type="entry name" value="Gal_mutarotase_sf_dom"/>
</dbReference>
<sequence length="297" mass="33559">MQNAVTIHCGVSRAVISLQGAELLSWRIGANDLLWPGNPSSWNQSCPLMFPSCGWSASSSIEINGECYPMPVHGFIGMLEFEVVSRSESEVTLRSYDTKFTKTMFPYEFIVEVVFKINNLRLNIDVCVKNRSSSSLLPYSVGLHPGFRWPRTSSDKNSWKLQFEEAESPFVPCISSQGLIKTDRRRVPLHGRLLHLHEGLFQDEALCFLNARSRRLSLIGQDGTVHVDAPDARHWIVWSLPNQQFVALEPCTGHGDLEGKHIAFEDRGYNINLAPGESQPFRVRFEFSEKDDCLDEA</sequence>
<reference evidence="1 2" key="1">
    <citation type="journal article" date="2013" name="Genome Biol.">
        <title>Comparative genomics of the core and accessory genomes of 48 Sinorhizobium strains comprising five genospecies.</title>
        <authorList>
            <person name="Sugawara M."/>
            <person name="Epstein B."/>
            <person name="Badgley B.D."/>
            <person name="Unno T."/>
            <person name="Xu L."/>
            <person name="Reese J."/>
            <person name="Gyaneshwar P."/>
            <person name="Denny R."/>
            <person name="Mudge J."/>
            <person name="Bharti A.K."/>
            <person name="Farmer A.D."/>
            <person name="May G.D."/>
            <person name="Woodward J.E."/>
            <person name="Medigue C."/>
            <person name="Vallenet D."/>
            <person name="Lajus A."/>
            <person name="Rouy Z."/>
            <person name="Martinez-Vaz B."/>
            <person name="Tiffin P."/>
            <person name="Young N.D."/>
            <person name="Sadowsky M.J."/>
        </authorList>
    </citation>
    <scope>NUCLEOTIDE SEQUENCE [LARGE SCALE GENOMIC DNA]</scope>
    <source>
        <strain evidence="1 2">USDA4894</strain>
    </source>
</reference>
<dbReference type="GO" id="GO:0030246">
    <property type="term" value="F:carbohydrate binding"/>
    <property type="evidence" value="ECO:0007669"/>
    <property type="project" value="InterPro"/>
</dbReference>
<protein>
    <recommendedName>
        <fullName evidence="3">Aldose 1-epimerase family protein</fullName>
    </recommendedName>
</protein>
<dbReference type="AlphaFoldDB" id="A0A6N7LSN4"/>
<comment type="caution">
    <text evidence="1">The sequence shown here is derived from an EMBL/GenBank/DDBJ whole genome shotgun (WGS) entry which is preliminary data.</text>
</comment>
<evidence type="ECO:0000313" key="2">
    <source>
        <dbReference type="Proteomes" id="UP000439983"/>
    </source>
</evidence>
<dbReference type="RefSeq" id="WP_153442952.1">
    <property type="nucleotide sequence ID" value="NZ_JACIGA010000021.1"/>
</dbReference>
<dbReference type="EMBL" id="WITC01000132">
    <property type="protein sequence ID" value="MQX19144.1"/>
    <property type="molecule type" value="Genomic_DNA"/>
</dbReference>
<gene>
    <name evidence="1" type="ORF">GHK62_31810</name>
</gene>
<dbReference type="OrthoDB" id="9795355at2"/>
<organism evidence="1 2">
    <name type="scientific">Sinorhizobium terangae</name>
    <dbReference type="NCBI Taxonomy" id="110322"/>
    <lineage>
        <taxon>Bacteria</taxon>
        <taxon>Pseudomonadati</taxon>
        <taxon>Pseudomonadota</taxon>
        <taxon>Alphaproteobacteria</taxon>
        <taxon>Hyphomicrobiales</taxon>
        <taxon>Rhizobiaceae</taxon>
        <taxon>Sinorhizobium/Ensifer group</taxon>
        <taxon>Sinorhizobium</taxon>
    </lineage>
</organism>
<name>A0A6N7LSN4_SINTE</name>
<dbReference type="InterPro" id="IPR014718">
    <property type="entry name" value="GH-type_carb-bd"/>
</dbReference>
<dbReference type="Pfam" id="PF01263">
    <property type="entry name" value="Aldose_epim"/>
    <property type="match status" value="1"/>
</dbReference>
<dbReference type="SUPFAM" id="SSF74650">
    <property type="entry name" value="Galactose mutarotase-like"/>
    <property type="match status" value="1"/>
</dbReference>
<dbReference type="GO" id="GO:0005975">
    <property type="term" value="P:carbohydrate metabolic process"/>
    <property type="evidence" value="ECO:0007669"/>
    <property type="project" value="InterPro"/>
</dbReference>
<dbReference type="Gene3D" id="2.70.98.10">
    <property type="match status" value="1"/>
</dbReference>
<dbReference type="InterPro" id="IPR008183">
    <property type="entry name" value="Aldose_1/G6P_1-epimerase"/>
</dbReference>
<evidence type="ECO:0008006" key="3">
    <source>
        <dbReference type="Google" id="ProtNLM"/>
    </source>
</evidence>
<proteinExistence type="predicted"/>
<evidence type="ECO:0000313" key="1">
    <source>
        <dbReference type="EMBL" id="MQX19144.1"/>
    </source>
</evidence>
<keyword evidence="2" id="KW-1185">Reference proteome</keyword>
<dbReference type="Proteomes" id="UP000439983">
    <property type="component" value="Unassembled WGS sequence"/>
</dbReference>
<accession>A0A6N7LSN4</accession>